<gene>
    <name evidence="1" type="ORF">A8145_19685</name>
</gene>
<dbReference type="Pfam" id="PF13521">
    <property type="entry name" value="AAA_28"/>
    <property type="match status" value="1"/>
</dbReference>
<accession>A0A6M7UC26</accession>
<dbReference type="InterPro" id="IPR038727">
    <property type="entry name" value="NadR/Ttd14_AAA_dom"/>
</dbReference>
<dbReference type="EMBL" id="LYTK01000020">
    <property type="protein sequence ID" value="OBQ62353.1"/>
    <property type="molecule type" value="Genomic_DNA"/>
</dbReference>
<name>A0A6M7UC26_RHILI</name>
<dbReference type="Proteomes" id="UP000093737">
    <property type="component" value="Unassembled WGS sequence"/>
</dbReference>
<evidence type="ECO:0000313" key="1">
    <source>
        <dbReference type="EMBL" id="OBQ62353.1"/>
    </source>
</evidence>
<comment type="caution">
    <text evidence="1">The sequence shown here is derived from an EMBL/GenBank/DDBJ whole genome shotgun (WGS) entry which is preliminary data.</text>
</comment>
<protein>
    <submittedName>
        <fullName evidence="1">ATPase</fullName>
    </submittedName>
</protein>
<dbReference type="SUPFAM" id="SSF52540">
    <property type="entry name" value="P-loop containing nucleoside triphosphate hydrolases"/>
    <property type="match status" value="1"/>
</dbReference>
<proteinExistence type="predicted"/>
<dbReference type="InterPro" id="IPR027417">
    <property type="entry name" value="P-loop_NTPase"/>
</dbReference>
<organism evidence="1 2">
    <name type="scientific">Rhizobium loti</name>
    <name type="common">Mesorhizobium loti</name>
    <dbReference type="NCBI Taxonomy" id="381"/>
    <lineage>
        <taxon>Bacteria</taxon>
        <taxon>Pseudomonadati</taxon>
        <taxon>Pseudomonadota</taxon>
        <taxon>Alphaproteobacteria</taxon>
        <taxon>Hyphomicrobiales</taxon>
        <taxon>Phyllobacteriaceae</taxon>
        <taxon>Mesorhizobium</taxon>
    </lineage>
</organism>
<evidence type="ECO:0000313" key="2">
    <source>
        <dbReference type="Proteomes" id="UP000093737"/>
    </source>
</evidence>
<dbReference type="AlphaFoldDB" id="A0A6M7UC26"/>
<reference evidence="1 2" key="1">
    <citation type="submission" date="2016-05" db="EMBL/GenBank/DDBJ databases">
        <authorList>
            <person name="Ramsay J.P."/>
        </authorList>
    </citation>
    <scope>NUCLEOTIDE SEQUENCE [LARGE SCALE GENOMIC DNA]</scope>
    <source>
        <strain evidence="1 2">NZP2042</strain>
    </source>
</reference>
<sequence>MDGTLQNDSDRFFVLTGGPGSGKTTLIEALKQAGFPTAPEAGRGIIRDQVAIGGPALAWRDRALFAELMLSWELRSWHAAHAESGPVFFDRGVPDTIGYLRLCGLPVPDHAVSAARKFRYARRVFIAPPWPEIFTQDKERKQTLDEARRTHDSVAGVYAELGYELVPLPLVPVEERVRFIIGEAGLRA</sequence>
<dbReference type="Gene3D" id="3.40.50.300">
    <property type="entry name" value="P-loop containing nucleotide triphosphate hydrolases"/>
    <property type="match status" value="1"/>
</dbReference>